<feature type="domain" description="Pterin-binding" evidence="10">
    <location>
        <begin position="16"/>
        <end position="271"/>
    </location>
</feature>
<dbReference type="PANTHER" id="PTHR20941">
    <property type="entry name" value="FOLATE SYNTHESIS PROTEINS"/>
    <property type="match status" value="1"/>
</dbReference>
<dbReference type="GO" id="GO:0004156">
    <property type="term" value="F:dihydropteroate synthase activity"/>
    <property type="evidence" value="ECO:0007669"/>
    <property type="project" value="UniProtKB-EC"/>
</dbReference>
<dbReference type="STRING" id="222891.NSE_0485"/>
<evidence type="ECO:0000313" key="11">
    <source>
        <dbReference type="EMBL" id="ABD46337.1"/>
    </source>
</evidence>
<dbReference type="InterPro" id="IPR000489">
    <property type="entry name" value="Pterin-binding_dom"/>
</dbReference>
<dbReference type="eggNOG" id="COG0294">
    <property type="taxonomic scope" value="Bacteria"/>
</dbReference>
<dbReference type="GO" id="GO:0046654">
    <property type="term" value="P:tetrahydrofolate biosynthetic process"/>
    <property type="evidence" value="ECO:0007669"/>
    <property type="project" value="UniProtKB-UniPathway"/>
</dbReference>
<dbReference type="PROSITE" id="PS50972">
    <property type="entry name" value="PTERIN_BINDING"/>
    <property type="match status" value="1"/>
</dbReference>
<comment type="cofactor">
    <cofactor evidence="2 9">
        <name>Mg(2+)</name>
        <dbReference type="ChEBI" id="CHEBI:18420"/>
    </cofactor>
</comment>
<dbReference type="InterPro" id="IPR011005">
    <property type="entry name" value="Dihydropteroate_synth-like_sf"/>
</dbReference>
<evidence type="ECO:0000256" key="1">
    <source>
        <dbReference type="ARBA" id="ARBA00000012"/>
    </source>
</evidence>
<keyword evidence="7 9" id="KW-0460">Magnesium</keyword>
<dbReference type="HOGENOM" id="CLU_008023_0_2_5"/>
<dbReference type="SUPFAM" id="SSF51717">
    <property type="entry name" value="Dihydropteroate synthetase-like"/>
    <property type="match status" value="1"/>
</dbReference>
<dbReference type="GO" id="GO:0046872">
    <property type="term" value="F:metal ion binding"/>
    <property type="evidence" value="ECO:0007669"/>
    <property type="project" value="UniProtKB-KW"/>
</dbReference>
<dbReference type="UniPathway" id="UPA00077">
    <property type="reaction ID" value="UER00156"/>
</dbReference>
<dbReference type="AlphaFoldDB" id="Q2GDS7"/>
<evidence type="ECO:0000256" key="8">
    <source>
        <dbReference type="ARBA" id="ARBA00022909"/>
    </source>
</evidence>
<evidence type="ECO:0000259" key="10">
    <source>
        <dbReference type="PROSITE" id="PS50972"/>
    </source>
</evidence>
<comment type="catalytic activity">
    <reaction evidence="1">
        <text>(7,8-dihydropterin-6-yl)methyl diphosphate + 4-aminobenzoate = 7,8-dihydropteroate + diphosphate</text>
        <dbReference type="Rhea" id="RHEA:19949"/>
        <dbReference type="ChEBI" id="CHEBI:17836"/>
        <dbReference type="ChEBI" id="CHEBI:17839"/>
        <dbReference type="ChEBI" id="CHEBI:33019"/>
        <dbReference type="ChEBI" id="CHEBI:72950"/>
        <dbReference type="EC" id="2.5.1.15"/>
    </reaction>
</comment>
<reference evidence="11 12" key="1">
    <citation type="journal article" date="2006" name="PLoS Genet.">
        <title>Comparative genomics of emerging human ehrlichiosis agents.</title>
        <authorList>
            <person name="Dunning Hotopp J.C."/>
            <person name="Lin M."/>
            <person name="Madupu R."/>
            <person name="Crabtree J."/>
            <person name="Angiuoli S.V."/>
            <person name="Eisen J.A."/>
            <person name="Seshadri R."/>
            <person name="Ren Q."/>
            <person name="Wu M."/>
            <person name="Utterback T.R."/>
            <person name="Smith S."/>
            <person name="Lewis M."/>
            <person name="Khouri H."/>
            <person name="Zhang C."/>
            <person name="Niu H."/>
            <person name="Lin Q."/>
            <person name="Ohashi N."/>
            <person name="Zhi N."/>
            <person name="Nelson W."/>
            <person name="Brinkac L.M."/>
            <person name="Dodson R.J."/>
            <person name="Rosovitz M.J."/>
            <person name="Sundaram J."/>
            <person name="Daugherty S.C."/>
            <person name="Davidsen T."/>
            <person name="Durkin A.S."/>
            <person name="Gwinn M."/>
            <person name="Haft D.H."/>
            <person name="Selengut J.D."/>
            <person name="Sullivan S.A."/>
            <person name="Zafar N."/>
            <person name="Zhou L."/>
            <person name="Benahmed F."/>
            <person name="Forberger H."/>
            <person name="Halpin R."/>
            <person name="Mulligan S."/>
            <person name="Robinson J."/>
            <person name="White O."/>
            <person name="Rikihisa Y."/>
            <person name="Tettelin H."/>
        </authorList>
    </citation>
    <scope>NUCLEOTIDE SEQUENCE [LARGE SCALE GENOMIC DNA]</scope>
    <source>
        <strain evidence="12">ATCC VR-367 / Miyayama</strain>
    </source>
</reference>
<dbReference type="EC" id="2.5.1.15" evidence="4 9"/>
<dbReference type="InterPro" id="IPR045031">
    <property type="entry name" value="DHP_synth-like"/>
</dbReference>
<evidence type="ECO:0000256" key="7">
    <source>
        <dbReference type="ARBA" id="ARBA00022842"/>
    </source>
</evidence>
<dbReference type="Gene3D" id="3.20.20.20">
    <property type="entry name" value="Dihydropteroate synthase-like"/>
    <property type="match status" value="1"/>
</dbReference>
<dbReference type="InterPro" id="IPR006390">
    <property type="entry name" value="DHP_synth_dom"/>
</dbReference>
<comment type="pathway">
    <text evidence="3 9">Cofactor biosynthesis; tetrahydrofolate biosynthesis; 7,8-dihydrofolate from 2-amino-4-hydroxy-6-hydroxymethyl-7,8-dihydropteridine diphosphate and 4-aminobenzoate: step 1/2.</text>
</comment>
<name>Q2GDS7_EHRS3</name>
<evidence type="ECO:0000256" key="9">
    <source>
        <dbReference type="RuleBase" id="RU361205"/>
    </source>
</evidence>
<keyword evidence="8 9" id="KW-0289">Folate biosynthesis</keyword>
<dbReference type="GO" id="GO:0005829">
    <property type="term" value="C:cytosol"/>
    <property type="evidence" value="ECO:0007669"/>
    <property type="project" value="TreeGrafter"/>
</dbReference>
<organism evidence="11 12">
    <name type="scientific">Ehrlichia sennetsu (strain ATCC VR-367 / Miyayama)</name>
    <name type="common">Neorickettsia sennetsu</name>
    <dbReference type="NCBI Taxonomy" id="222891"/>
    <lineage>
        <taxon>Bacteria</taxon>
        <taxon>Pseudomonadati</taxon>
        <taxon>Pseudomonadota</taxon>
        <taxon>Alphaproteobacteria</taxon>
        <taxon>Rickettsiales</taxon>
        <taxon>Anaplasmataceae</taxon>
        <taxon>Ehrlichia</taxon>
    </lineage>
</organism>
<evidence type="ECO:0000256" key="4">
    <source>
        <dbReference type="ARBA" id="ARBA00012458"/>
    </source>
</evidence>
<dbReference type="Proteomes" id="UP000001942">
    <property type="component" value="Chromosome"/>
</dbReference>
<dbReference type="GO" id="GO:0046656">
    <property type="term" value="P:folic acid biosynthetic process"/>
    <property type="evidence" value="ECO:0007669"/>
    <property type="project" value="UniProtKB-KW"/>
</dbReference>
<dbReference type="PANTHER" id="PTHR20941:SF1">
    <property type="entry name" value="FOLIC ACID SYNTHESIS PROTEIN FOL1"/>
    <property type="match status" value="1"/>
</dbReference>
<evidence type="ECO:0000256" key="2">
    <source>
        <dbReference type="ARBA" id="ARBA00001946"/>
    </source>
</evidence>
<dbReference type="Pfam" id="PF00809">
    <property type="entry name" value="Pterin_bind"/>
    <property type="match status" value="1"/>
</dbReference>
<protein>
    <recommendedName>
        <fullName evidence="4 9">Dihydropteroate synthase</fullName>
        <shortName evidence="9">DHPS</shortName>
        <ecNumber evidence="4 9">2.5.1.15</ecNumber>
    </recommendedName>
    <alternativeName>
        <fullName evidence="9">Dihydropteroate pyrophosphorylase</fullName>
    </alternativeName>
</protein>
<comment type="function">
    <text evidence="9">Catalyzes the condensation of para-aminobenzoate (pABA) with 6-hydroxymethyl-7,8-dihydropterin diphosphate (DHPt-PP) to form 7,8-dihydropteroate (H2Pte), the immediate precursor of folate derivatives.</text>
</comment>
<comment type="similarity">
    <text evidence="9">Belongs to the DHPS family.</text>
</comment>
<evidence type="ECO:0000256" key="3">
    <source>
        <dbReference type="ARBA" id="ARBA00004763"/>
    </source>
</evidence>
<keyword evidence="5 9" id="KW-0808">Transferase</keyword>
<dbReference type="NCBIfam" id="TIGR01496">
    <property type="entry name" value="DHPS"/>
    <property type="match status" value="1"/>
</dbReference>
<keyword evidence="12" id="KW-1185">Reference proteome</keyword>
<dbReference type="PROSITE" id="PS00792">
    <property type="entry name" value="DHPS_1"/>
    <property type="match status" value="1"/>
</dbReference>
<dbReference type="EMBL" id="CP000237">
    <property type="protein sequence ID" value="ABD46337.1"/>
    <property type="molecule type" value="Genomic_DNA"/>
</dbReference>
<gene>
    <name evidence="11" type="primary">folP</name>
    <name evidence="11" type="ordered locus">NSE_0485</name>
</gene>
<evidence type="ECO:0000313" key="12">
    <source>
        <dbReference type="Proteomes" id="UP000001942"/>
    </source>
</evidence>
<evidence type="ECO:0000256" key="6">
    <source>
        <dbReference type="ARBA" id="ARBA00022723"/>
    </source>
</evidence>
<dbReference type="KEGG" id="nse:NSE_0485"/>
<sequence>MCILLYFYIKRKIMISKIVGVLNITPDSFFDGGKFFKRDDAVRHALHMIQNGADIIEMGAESTRPDGDPISQREEINRLDGILQEIVELCKKHGTVAAIDSYNPETVEFALENGVTFVNSQKNVEEVAKLLVRKGKVDFPLLLPHALTIPVKGDLNLPDNIDVIETLKTWFEEKLAVLESIGIPRKNILIDPGLGFGKTNQQCYTIIKNIESLRCFSLPIFAGHSNKRLVKHLNDQCPGVNFTLPISAILFTKKVEYVRVHSVKEHHVLRSNFF</sequence>
<proteinExistence type="inferred from homology"/>
<keyword evidence="6 9" id="KW-0479">Metal-binding</keyword>
<accession>Q2GDS7</accession>
<evidence type="ECO:0000256" key="5">
    <source>
        <dbReference type="ARBA" id="ARBA00022679"/>
    </source>
</evidence>